<accession>A0A1I7UGE1</accession>
<dbReference type="Proteomes" id="UP000095282">
    <property type="component" value="Unplaced"/>
</dbReference>
<reference evidence="3" key="1">
    <citation type="submission" date="2016-11" db="UniProtKB">
        <authorList>
            <consortium name="WormBaseParasite"/>
        </authorList>
    </citation>
    <scope>IDENTIFICATION</scope>
</reference>
<keyword evidence="1" id="KW-0175">Coiled coil</keyword>
<organism evidence="2 3">
    <name type="scientific">Caenorhabditis tropicalis</name>
    <dbReference type="NCBI Taxonomy" id="1561998"/>
    <lineage>
        <taxon>Eukaryota</taxon>
        <taxon>Metazoa</taxon>
        <taxon>Ecdysozoa</taxon>
        <taxon>Nematoda</taxon>
        <taxon>Chromadorea</taxon>
        <taxon>Rhabditida</taxon>
        <taxon>Rhabditina</taxon>
        <taxon>Rhabditomorpha</taxon>
        <taxon>Rhabditoidea</taxon>
        <taxon>Rhabditidae</taxon>
        <taxon>Peloderinae</taxon>
        <taxon>Caenorhabditis</taxon>
    </lineage>
</organism>
<keyword evidence="2" id="KW-1185">Reference proteome</keyword>
<sequence>MCDSNDCLSQEIQELDKEKAEMNDHKSLEKNEEQLRHNLHDQISLMNVDQMAEVHNWLKHSDVEDIEKI</sequence>
<feature type="coiled-coil region" evidence="1">
    <location>
        <begin position="5"/>
        <end position="32"/>
    </location>
</feature>
<protein>
    <submittedName>
        <fullName evidence="3">Uncharacterized protein</fullName>
    </submittedName>
</protein>
<evidence type="ECO:0000313" key="3">
    <source>
        <dbReference type="WBParaSite" id="Csp11.Scaffold629.g9060.t1"/>
    </source>
</evidence>
<dbReference type="WBParaSite" id="Csp11.Scaffold629.g9060.t1">
    <property type="protein sequence ID" value="Csp11.Scaffold629.g9060.t1"/>
    <property type="gene ID" value="Csp11.Scaffold629.g9060"/>
</dbReference>
<evidence type="ECO:0000313" key="2">
    <source>
        <dbReference type="Proteomes" id="UP000095282"/>
    </source>
</evidence>
<evidence type="ECO:0000256" key="1">
    <source>
        <dbReference type="SAM" id="Coils"/>
    </source>
</evidence>
<name>A0A1I7UGE1_9PELO</name>
<proteinExistence type="predicted"/>
<dbReference type="AlphaFoldDB" id="A0A1I7UGE1"/>